<gene>
    <name evidence="6" type="ORF">JT362_31605</name>
</gene>
<dbReference type="EMBL" id="JAFFZE010000027">
    <property type="protein sequence ID" value="MCT2587674.1"/>
    <property type="molecule type" value="Genomic_DNA"/>
</dbReference>
<evidence type="ECO:0000256" key="5">
    <source>
        <dbReference type="HAMAP-Rule" id="MF_01609"/>
    </source>
</evidence>
<name>A0ABT2JJH7_9PSEU</name>
<reference evidence="6 7" key="1">
    <citation type="submission" date="2021-02" db="EMBL/GenBank/DDBJ databases">
        <title>Actinophytocola xerophila sp. nov., isolated from soil of cotton cropping field.</title>
        <authorList>
            <person name="Huang R."/>
            <person name="Chen X."/>
            <person name="Ge X."/>
            <person name="Liu W."/>
        </authorList>
    </citation>
    <scope>NUCLEOTIDE SEQUENCE [LARGE SCALE GENOMIC DNA]</scope>
    <source>
        <strain evidence="6 7">S1-96</strain>
    </source>
</reference>
<keyword evidence="7" id="KW-1185">Reference proteome</keyword>
<keyword evidence="3 5" id="KW-0067">ATP-binding</keyword>
<evidence type="ECO:0000313" key="7">
    <source>
        <dbReference type="Proteomes" id="UP001156441"/>
    </source>
</evidence>
<evidence type="ECO:0000256" key="4">
    <source>
        <dbReference type="ARBA" id="ARBA00048819"/>
    </source>
</evidence>
<organism evidence="6 7">
    <name type="scientific">Actinophytocola gossypii</name>
    <dbReference type="NCBI Taxonomy" id="2812003"/>
    <lineage>
        <taxon>Bacteria</taxon>
        <taxon>Bacillati</taxon>
        <taxon>Actinomycetota</taxon>
        <taxon>Actinomycetes</taxon>
        <taxon>Pseudonocardiales</taxon>
        <taxon>Pseudonocardiaceae</taxon>
    </lineage>
</organism>
<dbReference type="EC" id="6.3.2.2" evidence="5"/>
<protein>
    <recommendedName>
        <fullName evidence="5">Putative glutamate--cysteine ligase 2</fullName>
        <ecNumber evidence="5">6.3.2.2</ecNumber>
    </recommendedName>
    <alternativeName>
        <fullName evidence="5">Gamma-glutamylcysteine synthetase 2</fullName>
        <shortName evidence="5">GCS 2</shortName>
        <shortName evidence="5">Gamma-GCS 2</shortName>
    </alternativeName>
</protein>
<dbReference type="NCBIfam" id="TIGR02050">
    <property type="entry name" value="gshA_cyan_rel"/>
    <property type="match status" value="1"/>
</dbReference>
<dbReference type="GO" id="GO:0016874">
    <property type="term" value="F:ligase activity"/>
    <property type="evidence" value="ECO:0007669"/>
    <property type="project" value="UniProtKB-KW"/>
</dbReference>
<dbReference type="Proteomes" id="UP001156441">
    <property type="component" value="Unassembled WGS sequence"/>
</dbReference>
<dbReference type="InterPro" id="IPR011793">
    <property type="entry name" value="YbdK"/>
</dbReference>
<dbReference type="Gene3D" id="3.30.590.20">
    <property type="match status" value="1"/>
</dbReference>
<sequence>MTTVGVEEEFLLADPATGRTVPAADRVLANARGLPMAARDARLHAELLATQVEAATGICHSLSELADQLVHARRQLATAAGELLVVPSGMAPLGGDVEIAPGERFAAIADRYAAVAADYQACGCHVHVCVPDQETAVAVTDHVRPWLPTLLALSANSPLCDGRDTGFASWRMMTQSRFPGSGVPPRFGSARAHATRVARLVSAGVLLDEAMTFWLVRPSPSLPTVEFRVADVSVDPEGAVLQAALSRALVHTALADLALGRPAPELDDQVAAAALWSAARYGLDGPGVHPYLAVRVPATELVADLVGTVHDALEEAGDLAMVESLLANHRTGARRQRALGDPLAVVRMLARTSRTTGEAHALSR</sequence>
<dbReference type="HAMAP" id="MF_01609">
    <property type="entry name" value="Glu_cys_ligase_2"/>
    <property type="match status" value="1"/>
</dbReference>
<evidence type="ECO:0000256" key="3">
    <source>
        <dbReference type="ARBA" id="ARBA00022840"/>
    </source>
</evidence>
<dbReference type="Pfam" id="PF04107">
    <property type="entry name" value="GCS2"/>
    <property type="match status" value="1"/>
</dbReference>
<proteinExistence type="inferred from homology"/>
<dbReference type="PANTHER" id="PTHR36510">
    <property type="entry name" value="GLUTAMATE--CYSTEINE LIGASE 2-RELATED"/>
    <property type="match status" value="1"/>
</dbReference>
<dbReference type="InterPro" id="IPR050141">
    <property type="entry name" value="GCL_type2/YbdK_subfam"/>
</dbReference>
<evidence type="ECO:0000256" key="1">
    <source>
        <dbReference type="ARBA" id="ARBA00022598"/>
    </source>
</evidence>
<dbReference type="SUPFAM" id="SSF55931">
    <property type="entry name" value="Glutamine synthetase/guanido kinase"/>
    <property type="match status" value="1"/>
</dbReference>
<evidence type="ECO:0000256" key="2">
    <source>
        <dbReference type="ARBA" id="ARBA00022741"/>
    </source>
</evidence>
<dbReference type="InterPro" id="IPR014746">
    <property type="entry name" value="Gln_synth/guanido_kin_cat_dom"/>
</dbReference>
<comment type="catalytic activity">
    <reaction evidence="4 5">
        <text>L-cysteine + L-glutamate + ATP = gamma-L-glutamyl-L-cysteine + ADP + phosphate + H(+)</text>
        <dbReference type="Rhea" id="RHEA:13285"/>
        <dbReference type="ChEBI" id="CHEBI:15378"/>
        <dbReference type="ChEBI" id="CHEBI:29985"/>
        <dbReference type="ChEBI" id="CHEBI:30616"/>
        <dbReference type="ChEBI" id="CHEBI:35235"/>
        <dbReference type="ChEBI" id="CHEBI:43474"/>
        <dbReference type="ChEBI" id="CHEBI:58173"/>
        <dbReference type="ChEBI" id="CHEBI:456216"/>
        <dbReference type="EC" id="6.3.2.2"/>
    </reaction>
</comment>
<dbReference type="NCBIfam" id="NF010041">
    <property type="entry name" value="PRK13517.1-1"/>
    <property type="match status" value="1"/>
</dbReference>
<comment type="caution">
    <text evidence="6">The sequence shown here is derived from an EMBL/GenBank/DDBJ whole genome shotgun (WGS) entry which is preliminary data.</text>
</comment>
<comment type="function">
    <text evidence="5">ATP-dependent carboxylate-amine ligase which exhibits weak glutamate--cysteine ligase activity.</text>
</comment>
<dbReference type="RefSeq" id="WP_260195586.1">
    <property type="nucleotide sequence ID" value="NZ_JAFFZE010000027.1"/>
</dbReference>
<keyword evidence="2 5" id="KW-0547">Nucleotide-binding</keyword>
<comment type="similarity">
    <text evidence="5">Belongs to the glutamate--cysteine ligase type 2 family. YbdK subfamily.</text>
</comment>
<dbReference type="InterPro" id="IPR006336">
    <property type="entry name" value="GCS2"/>
</dbReference>
<keyword evidence="1 5" id="KW-0436">Ligase</keyword>
<dbReference type="PANTHER" id="PTHR36510:SF1">
    <property type="entry name" value="GLUTAMATE--CYSTEINE LIGASE 2-RELATED"/>
    <property type="match status" value="1"/>
</dbReference>
<evidence type="ECO:0000313" key="6">
    <source>
        <dbReference type="EMBL" id="MCT2587674.1"/>
    </source>
</evidence>
<accession>A0ABT2JJH7</accession>